<evidence type="ECO:0000256" key="3">
    <source>
        <dbReference type="ARBA" id="ARBA00022448"/>
    </source>
</evidence>
<name>A0A7X6RPU9_9ACTN</name>
<evidence type="ECO:0000313" key="12">
    <source>
        <dbReference type="Proteomes" id="UP000553209"/>
    </source>
</evidence>
<accession>A0A7X6RPU9</accession>
<feature type="transmembrane region" description="Helical" evidence="9">
    <location>
        <begin position="7"/>
        <end position="25"/>
    </location>
</feature>
<feature type="transmembrane region" description="Helical" evidence="9">
    <location>
        <begin position="236"/>
        <end position="257"/>
    </location>
</feature>
<feature type="transmembrane region" description="Helical" evidence="9">
    <location>
        <begin position="75"/>
        <end position="93"/>
    </location>
</feature>
<keyword evidence="3" id="KW-0813">Transport</keyword>
<evidence type="ECO:0000256" key="2">
    <source>
        <dbReference type="ARBA" id="ARBA00007362"/>
    </source>
</evidence>
<dbReference type="SUPFAM" id="SSF103481">
    <property type="entry name" value="Multidrug resistance efflux transporter EmrE"/>
    <property type="match status" value="2"/>
</dbReference>
<dbReference type="InterPro" id="IPR000620">
    <property type="entry name" value="EamA_dom"/>
</dbReference>
<comment type="similarity">
    <text evidence="2">Belongs to the EamA transporter family.</text>
</comment>
<feature type="transmembrane region" description="Helical" evidence="9">
    <location>
        <begin position="37"/>
        <end position="54"/>
    </location>
</feature>
<feature type="domain" description="EamA" evidence="10">
    <location>
        <begin position="6"/>
        <end position="143"/>
    </location>
</feature>
<feature type="transmembrane region" description="Helical" evidence="9">
    <location>
        <begin position="99"/>
        <end position="120"/>
    </location>
</feature>
<keyword evidence="4" id="KW-1003">Cell membrane</keyword>
<dbReference type="PANTHER" id="PTHR32322:SF2">
    <property type="entry name" value="EAMA DOMAIN-CONTAINING PROTEIN"/>
    <property type="match status" value="1"/>
</dbReference>
<evidence type="ECO:0000259" key="10">
    <source>
        <dbReference type="Pfam" id="PF00892"/>
    </source>
</evidence>
<reference evidence="11 12" key="1">
    <citation type="submission" date="2020-04" db="EMBL/GenBank/DDBJ databases">
        <title>MicrobeNet Type strains.</title>
        <authorList>
            <person name="Nicholson A.C."/>
        </authorList>
    </citation>
    <scope>NUCLEOTIDE SEQUENCE [LARGE SCALE GENOMIC DNA]</scope>
    <source>
        <strain evidence="11 12">ATCC 23612</strain>
    </source>
</reference>
<sequence>MPESKRGVVLGAAAFLLWGVAALYWPLLSSSEPSEILAHRMVWALLAMCVVLLATRRGWSWFPSVLRSPRRLLPVAAAAVLISVNWWGFIYAVSTEQTLQASLAYFINPLMSVCLGVMLFSERLRTLQWVAVGLGVLAVAVMTVAYGVAPWLSLLMASSFAAYGAVKKYVDLDGVQSLTIETLVMFLPALGFVVHLEATGAGTAFSVSAGHTALLVGGGFVTALPLLLFGMAARQVPLSVIGILHYIAPVIMFFVGWLVQGEDMPPARWLGFALVWLALCVFVVDQVRDVRSRPRPRASGRDGEQTGEQPGEQPGEQTGEQPGEPTGKQDGGHDDQRRREPRRPRKPLPGEPTRPEPAD</sequence>
<evidence type="ECO:0000313" key="11">
    <source>
        <dbReference type="EMBL" id="NKY98230.1"/>
    </source>
</evidence>
<evidence type="ECO:0000256" key="7">
    <source>
        <dbReference type="ARBA" id="ARBA00023136"/>
    </source>
</evidence>
<comment type="caution">
    <text evidence="11">The sequence shown here is derived from an EMBL/GenBank/DDBJ whole genome shotgun (WGS) entry which is preliminary data.</text>
</comment>
<organism evidence="11 12">
    <name type="scientific">Nocardiopsis alborubida</name>
    <dbReference type="NCBI Taxonomy" id="146802"/>
    <lineage>
        <taxon>Bacteria</taxon>
        <taxon>Bacillati</taxon>
        <taxon>Actinomycetota</taxon>
        <taxon>Actinomycetes</taxon>
        <taxon>Streptosporangiales</taxon>
        <taxon>Nocardiopsidaceae</taxon>
        <taxon>Nocardiopsis</taxon>
    </lineage>
</organism>
<proteinExistence type="inferred from homology"/>
<evidence type="ECO:0000256" key="5">
    <source>
        <dbReference type="ARBA" id="ARBA00022692"/>
    </source>
</evidence>
<dbReference type="PANTHER" id="PTHR32322">
    <property type="entry name" value="INNER MEMBRANE TRANSPORTER"/>
    <property type="match status" value="1"/>
</dbReference>
<dbReference type="NCBIfam" id="TIGR00688">
    <property type="entry name" value="rarD"/>
    <property type="match status" value="1"/>
</dbReference>
<dbReference type="Pfam" id="PF00892">
    <property type="entry name" value="EamA"/>
    <property type="match status" value="1"/>
</dbReference>
<dbReference type="Proteomes" id="UP000553209">
    <property type="component" value="Unassembled WGS sequence"/>
</dbReference>
<evidence type="ECO:0000256" key="4">
    <source>
        <dbReference type="ARBA" id="ARBA00022475"/>
    </source>
</evidence>
<dbReference type="InterPro" id="IPR037185">
    <property type="entry name" value="EmrE-like"/>
</dbReference>
<keyword evidence="7 9" id="KW-0472">Membrane</keyword>
<dbReference type="InterPro" id="IPR004626">
    <property type="entry name" value="RarD"/>
</dbReference>
<evidence type="ECO:0000256" key="9">
    <source>
        <dbReference type="SAM" id="Phobius"/>
    </source>
</evidence>
<evidence type="ECO:0000256" key="1">
    <source>
        <dbReference type="ARBA" id="ARBA00004651"/>
    </source>
</evidence>
<gene>
    <name evidence="11" type="primary">rarD</name>
    <name evidence="11" type="ORF">HGB44_11280</name>
</gene>
<dbReference type="GO" id="GO:0005886">
    <property type="term" value="C:plasma membrane"/>
    <property type="evidence" value="ECO:0007669"/>
    <property type="project" value="UniProtKB-SubCell"/>
</dbReference>
<comment type="subcellular location">
    <subcellularLocation>
        <location evidence="1">Cell membrane</location>
        <topology evidence="1">Multi-pass membrane protein</topology>
    </subcellularLocation>
</comment>
<dbReference type="InterPro" id="IPR050638">
    <property type="entry name" value="AA-Vitamin_Transporters"/>
</dbReference>
<feature type="transmembrane region" description="Helical" evidence="9">
    <location>
        <begin position="127"/>
        <end position="145"/>
    </location>
</feature>
<dbReference type="RefSeq" id="WP_061083230.1">
    <property type="nucleotide sequence ID" value="NZ_JAAXPG010000009.1"/>
</dbReference>
<evidence type="ECO:0000256" key="8">
    <source>
        <dbReference type="SAM" id="MobiDB-lite"/>
    </source>
</evidence>
<evidence type="ECO:0000256" key="6">
    <source>
        <dbReference type="ARBA" id="ARBA00022989"/>
    </source>
</evidence>
<dbReference type="EMBL" id="JAAXPG010000009">
    <property type="protein sequence ID" value="NKY98230.1"/>
    <property type="molecule type" value="Genomic_DNA"/>
</dbReference>
<feature type="transmembrane region" description="Helical" evidence="9">
    <location>
        <begin position="269"/>
        <end position="287"/>
    </location>
</feature>
<keyword evidence="6 9" id="KW-1133">Transmembrane helix</keyword>
<keyword evidence="5 9" id="KW-0812">Transmembrane</keyword>
<feature type="region of interest" description="Disordered" evidence="8">
    <location>
        <begin position="292"/>
        <end position="359"/>
    </location>
</feature>
<protein>
    <submittedName>
        <fullName evidence="11">EamA family transporter RarD</fullName>
    </submittedName>
</protein>
<keyword evidence="12" id="KW-1185">Reference proteome</keyword>
<feature type="transmembrane region" description="Helical" evidence="9">
    <location>
        <begin position="208"/>
        <end position="229"/>
    </location>
</feature>
<dbReference type="AlphaFoldDB" id="A0A7X6RPU9"/>